<dbReference type="Gene3D" id="1.25.10.10">
    <property type="entry name" value="Leucine-rich Repeat Variant"/>
    <property type="match status" value="2"/>
</dbReference>
<evidence type="ECO:0000256" key="4">
    <source>
        <dbReference type="ARBA" id="ARBA00022927"/>
    </source>
</evidence>
<evidence type="ECO:0000313" key="7">
    <source>
        <dbReference type="EMBL" id="RKP20125.1"/>
    </source>
</evidence>
<comment type="subcellular location">
    <subcellularLocation>
        <location evidence="1">Endomembrane system</location>
    </subcellularLocation>
</comment>
<dbReference type="InterPro" id="IPR016024">
    <property type="entry name" value="ARM-type_fold"/>
</dbReference>
<organism evidence="7 8">
    <name type="scientific">Rozella allomycis (strain CSF55)</name>
    <dbReference type="NCBI Taxonomy" id="988480"/>
    <lineage>
        <taxon>Eukaryota</taxon>
        <taxon>Fungi</taxon>
        <taxon>Fungi incertae sedis</taxon>
        <taxon>Cryptomycota</taxon>
        <taxon>Cryptomycota incertae sedis</taxon>
        <taxon>Rozella</taxon>
    </lineage>
</organism>
<sequence length="585" mass="66925">MFASARVIDLVTKVENMSYYDIPSIEDINYCLNSTEYRNLGLKLLLLNLEYIHACLPNVIKNMEFGNTEYKRLAYSIIVDNVNLVPDLALLCVNSIQKELASSDPQLRALAISTLSKIKIPFIQHNCLNLIARLVNDSYEIVKGAIAISLPNISGFTQGSKNFFDDLQIDENFKLFISQLVYLLASSSSSVILEVCKALYYLLPPNKLNILEAPLAGILIGDCVEEQFLALNFILDILDLESRLFENKISLFGMRSSEPIFLKKVKYSILIKICDKDNFPAVFDELTVYLRDSNKEIIHHAIKKLPELVDKIDHSPTFEQIIALLSDYVKTSTDDLVRSISLISLEDICFGETADEMKRNIYFNILCHTSIRENIVSDISSLKSIVDSLIRRYEYINENMVDIKDWLLKVFTNCNRQAKESILHLFSLLTASDSSNNLIFLEHLARKAMEDDNENFQLKTILLFNLATKLPLQFLEWSKSNVRTKDVSDNIDFDLGSFSRLLQSKLLNYTSIKDLELETQWIREDEQSNFNASWGMPNVTDNLPEKNTEFRNSVEDLEAFFASTTTAATDEKRNENEDLLFNPFK</sequence>
<dbReference type="GO" id="GO:0006886">
    <property type="term" value="P:intracellular protein transport"/>
    <property type="evidence" value="ECO:0007669"/>
    <property type="project" value="InterPro"/>
</dbReference>
<gene>
    <name evidence="7" type="ORF">ROZALSC1DRAFT_21684</name>
</gene>
<keyword evidence="3" id="KW-0813">Transport</keyword>
<dbReference type="Pfam" id="PF01602">
    <property type="entry name" value="Adaptin_N"/>
    <property type="match status" value="2"/>
</dbReference>
<evidence type="ECO:0000259" key="6">
    <source>
        <dbReference type="Pfam" id="PF01602"/>
    </source>
</evidence>
<dbReference type="InterPro" id="IPR011989">
    <property type="entry name" value="ARM-like"/>
</dbReference>
<dbReference type="Proteomes" id="UP000281549">
    <property type="component" value="Unassembled WGS sequence"/>
</dbReference>
<keyword evidence="5" id="KW-0472">Membrane</keyword>
<evidence type="ECO:0000313" key="8">
    <source>
        <dbReference type="Proteomes" id="UP000281549"/>
    </source>
</evidence>
<evidence type="ECO:0000256" key="1">
    <source>
        <dbReference type="ARBA" id="ARBA00004308"/>
    </source>
</evidence>
<protein>
    <submittedName>
        <fullName evidence="7">ARM repeat-containing protein</fullName>
    </submittedName>
</protein>
<dbReference type="PANTHER" id="PTHR11134">
    <property type="entry name" value="ADAPTOR COMPLEX SUBUNIT BETA FAMILY MEMBER"/>
    <property type="match status" value="1"/>
</dbReference>
<dbReference type="EMBL" id="ML005109">
    <property type="protein sequence ID" value="RKP20125.1"/>
    <property type="molecule type" value="Genomic_DNA"/>
</dbReference>
<keyword evidence="4" id="KW-0653">Protein transport</keyword>
<dbReference type="GO" id="GO:0012505">
    <property type="term" value="C:endomembrane system"/>
    <property type="evidence" value="ECO:0007669"/>
    <property type="project" value="UniProtKB-SubCell"/>
</dbReference>
<dbReference type="GO" id="GO:0016192">
    <property type="term" value="P:vesicle-mediated transport"/>
    <property type="evidence" value="ECO:0007669"/>
    <property type="project" value="InterPro"/>
</dbReference>
<dbReference type="SUPFAM" id="SSF48371">
    <property type="entry name" value="ARM repeat"/>
    <property type="match status" value="1"/>
</dbReference>
<feature type="domain" description="Clathrin/coatomer adaptor adaptin-like N-terminal" evidence="6">
    <location>
        <begin position="174"/>
        <end position="434"/>
    </location>
</feature>
<dbReference type="AlphaFoldDB" id="A0A4P9YKX2"/>
<proteinExistence type="inferred from homology"/>
<dbReference type="InterPro" id="IPR002553">
    <property type="entry name" value="Clathrin/coatomer_adapt-like_N"/>
</dbReference>
<dbReference type="GO" id="GO:0030117">
    <property type="term" value="C:membrane coat"/>
    <property type="evidence" value="ECO:0007669"/>
    <property type="project" value="InterPro"/>
</dbReference>
<comment type="similarity">
    <text evidence="2">Belongs to the adaptor complexes large subunit family.</text>
</comment>
<evidence type="ECO:0000256" key="3">
    <source>
        <dbReference type="ARBA" id="ARBA00022448"/>
    </source>
</evidence>
<evidence type="ECO:0000256" key="2">
    <source>
        <dbReference type="ARBA" id="ARBA00006613"/>
    </source>
</evidence>
<name>A0A4P9YKX2_ROZAC</name>
<feature type="domain" description="Clathrin/coatomer adaptor adaptin-like N-terminal" evidence="6">
    <location>
        <begin position="50"/>
        <end position="153"/>
    </location>
</feature>
<dbReference type="InterPro" id="IPR026739">
    <property type="entry name" value="AP_beta"/>
</dbReference>
<reference evidence="8" key="1">
    <citation type="journal article" date="2018" name="Nat. Microbiol.">
        <title>Leveraging single-cell genomics to expand the fungal tree of life.</title>
        <authorList>
            <person name="Ahrendt S.R."/>
            <person name="Quandt C.A."/>
            <person name="Ciobanu D."/>
            <person name="Clum A."/>
            <person name="Salamov A."/>
            <person name="Andreopoulos B."/>
            <person name="Cheng J.F."/>
            <person name="Woyke T."/>
            <person name="Pelin A."/>
            <person name="Henrissat B."/>
            <person name="Reynolds N.K."/>
            <person name="Benny G.L."/>
            <person name="Smith M.E."/>
            <person name="James T.Y."/>
            <person name="Grigoriev I.V."/>
        </authorList>
    </citation>
    <scope>NUCLEOTIDE SEQUENCE [LARGE SCALE GENOMIC DNA]</scope>
    <source>
        <strain evidence="8">CSF55</strain>
    </source>
</reference>
<evidence type="ECO:0000256" key="5">
    <source>
        <dbReference type="ARBA" id="ARBA00023136"/>
    </source>
</evidence>
<accession>A0A4P9YKX2</accession>